<dbReference type="AlphaFoldDB" id="A0AA40BX47"/>
<dbReference type="Pfam" id="PF06985">
    <property type="entry name" value="HET"/>
    <property type="match status" value="1"/>
</dbReference>
<keyword evidence="3" id="KW-1185">Reference proteome</keyword>
<sequence>MSSVHLSDDSGPQFAARAYPGCFTVDEVRCRLEPGADATTARQRPPNLEIGQASEVTRDTHFLPDCICAPLHVRCTGSTSTTPEPEFVNVTVDHLRYYSQRGCWFCSIVLGGIAAAPPWDLKREEEIPPFPYFRMPAAEKKHSRPDFSIDVFGDSKRGFEPRLVYYVDEAEGDDIKSSTFITCKLFHVRKEPDRTNPHTQLAFAARHLRECQDNHACVPPTPPTMPTRLLHVQVTDVKYAVQLVTDISPRPYVTLSHCWGKTFPKGVIATLENLDTRLSSCGIPWEVLPQTFRDAVAMTERLGFEYLWIDALCILQDSSEDWMVESARMHDVYSHCALMISADASPDSRAGLFRGSNMSYRPWPAVSGTASADGVSWKNHGVKACHGLVHGITWPALAFRLPENLYHQRPLATRAWCYQEQRLARRVLHMSVDEALWDCAGDLLKCQCGQLSHGKHEYDVFAWQRTLVEKECTRKEKESLWMNTVYNYTERDLTVWTDRLPALSGLATQFLTASKEPEPDENAKRPFKEISLGTYLAGICVSGNINWWWDDTNFQPLTEILHARCELAGSNETGSVLRGETYLRARVIPLKLYHGDLEIPGTDGIRYSYMHVQARDPSTGRFAPPSMYLPDYAPPQISSEIVLFSGADMIWGDKKTAERVDELTPLLDAEYFGLQIAANYIMVIQPALGEGPEVFERVGSIQRDWNGDVPDLTRWFEGADERTVRLV</sequence>
<dbReference type="PANTHER" id="PTHR33112">
    <property type="entry name" value="DOMAIN PROTEIN, PUTATIVE-RELATED"/>
    <property type="match status" value="1"/>
</dbReference>
<protein>
    <submittedName>
        <fullName evidence="2">Heterokaryon incompatibility protein-domain-containing protein</fullName>
    </submittedName>
</protein>
<organism evidence="2 3">
    <name type="scientific">Immersiella caudata</name>
    <dbReference type="NCBI Taxonomy" id="314043"/>
    <lineage>
        <taxon>Eukaryota</taxon>
        <taxon>Fungi</taxon>
        <taxon>Dikarya</taxon>
        <taxon>Ascomycota</taxon>
        <taxon>Pezizomycotina</taxon>
        <taxon>Sordariomycetes</taxon>
        <taxon>Sordariomycetidae</taxon>
        <taxon>Sordariales</taxon>
        <taxon>Lasiosphaeriaceae</taxon>
        <taxon>Immersiella</taxon>
    </lineage>
</organism>
<evidence type="ECO:0000313" key="3">
    <source>
        <dbReference type="Proteomes" id="UP001175000"/>
    </source>
</evidence>
<evidence type="ECO:0000313" key="2">
    <source>
        <dbReference type="EMBL" id="KAK0617016.1"/>
    </source>
</evidence>
<accession>A0AA40BX47</accession>
<dbReference type="EMBL" id="JAULSU010000005">
    <property type="protein sequence ID" value="KAK0617016.1"/>
    <property type="molecule type" value="Genomic_DNA"/>
</dbReference>
<dbReference type="InterPro" id="IPR010730">
    <property type="entry name" value="HET"/>
</dbReference>
<comment type="caution">
    <text evidence="2">The sequence shown here is derived from an EMBL/GenBank/DDBJ whole genome shotgun (WGS) entry which is preliminary data.</text>
</comment>
<dbReference type="PANTHER" id="PTHR33112:SF16">
    <property type="entry name" value="HETEROKARYON INCOMPATIBILITY DOMAIN-CONTAINING PROTEIN"/>
    <property type="match status" value="1"/>
</dbReference>
<proteinExistence type="predicted"/>
<feature type="domain" description="Heterokaryon incompatibility" evidence="1">
    <location>
        <begin position="252"/>
        <end position="420"/>
    </location>
</feature>
<gene>
    <name evidence="2" type="ORF">B0T14DRAFT_546998</name>
</gene>
<evidence type="ECO:0000259" key="1">
    <source>
        <dbReference type="Pfam" id="PF06985"/>
    </source>
</evidence>
<dbReference type="Proteomes" id="UP001175000">
    <property type="component" value="Unassembled WGS sequence"/>
</dbReference>
<name>A0AA40BX47_9PEZI</name>
<reference evidence="2" key="1">
    <citation type="submission" date="2023-06" db="EMBL/GenBank/DDBJ databases">
        <title>Genome-scale phylogeny and comparative genomics of the fungal order Sordariales.</title>
        <authorList>
            <consortium name="Lawrence Berkeley National Laboratory"/>
            <person name="Hensen N."/>
            <person name="Bonometti L."/>
            <person name="Westerberg I."/>
            <person name="Brannstrom I.O."/>
            <person name="Guillou S."/>
            <person name="Cros-Aarteil S."/>
            <person name="Calhoun S."/>
            <person name="Haridas S."/>
            <person name="Kuo A."/>
            <person name="Mondo S."/>
            <person name="Pangilinan J."/>
            <person name="Riley R."/>
            <person name="Labutti K."/>
            <person name="Andreopoulos B."/>
            <person name="Lipzen A."/>
            <person name="Chen C."/>
            <person name="Yanf M."/>
            <person name="Daum C."/>
            <person name="Ng V."/>
            <person name="Clum A."/>
            <person name="Steindorff A."/>
            <person name="Ohm R."/>
            <person name="Martin F."/>
            <person name="Silar P."/>
            <person name="Natvig D."/>
            <person name="Lalanne C."/>
            <person name="Gautier V."/>
            <person name="Ament-Velasquez S.L."/>
            <person name="Kruys A."/>
            <person name="Hutchinson M.I."/>
            <person name="Powell A.J."/>
            <person name="Barry K."/>
            <person name="Miller A.N."/>
            <person name="Grigoriev I.V."/>
            <person name="Debuchy R."/>
            <person name="Gladieux P."/>
            <person name="Thoren M.H."/>
            <person name="Johannesson H."/>
        </authorList>
    </citation>
    <scope>NUCLEOTIDE SEQUENCE</scope>
    <source>
        <strain evidence="2">CBS 606.72</strain>
    </source>
</reference>